<proteinExistence type="predicted"/>
<dbReference type="RefSeq" id="WP_165587718.1">
    <property type="nucleotide sequence ID" value="NZ_JTJC03000004.1"/>
</dbReference>
<organism evidence="2 3">
    <name type="scientific">Scytonema millei VB511283</name>
    <dbReference type="NCBI Taxonomy" id="1245923"/>
    <lineage>
        <taxon>Bacteria</taxon>
        <taxon>Bacillati</taxon>
        <taxon>Cyanobacteriota</taxon>
        <taxon>Cyanophyceae</taxon>
        <taxon>Nostocales</taxon>
        <taxon>Scytonemataceae</taxon>
        <taxon>Scytonema</taxon>
    </lineage>
</organism>
<reference evidence="2 3" key="1">
    <citation type="journal article" date="2015" name="Genome Announc.">
        <title>Draft Genome Sequence of the Terrestrial Cyanobacterium Scytonema millei VB511283, Isolated from Eastern India.</title>
        <authorList>
            <person name="Sen D."/>
            <person name="Chandrababunaidu M.M."/>
            <person name="Singh D."/>
            <person name="Sanghi N."/>
            <person name="Ghorai A."/>
            <person name="Mishra G.P."/>
            <person name="Madduluri M."/>
            <person name="Adhikary S.P."/>
            <person name="Tripathy S."/>
        </authorList>
    </citation>
    <scope>NUCLEOTIDE SEQUENCE [LARGE SCALE GENOMIC DNA]</scope>
    <source>
        <strain evidence="2 3">VB511283</strain>
    </source>
</reference>
<comment type="caution">
    <text evidence="2">The sequence shown here is derived from an EMBL/GenBank/DDBJ whole genome shotgun (WGS) entry which is preliminary data.</text>
</comment>
<evidence type="ECO:0000313" key="2">
    <source>
        <dbReference type="EMBL" id="NHC36118.1"/>
    </source>
</evidence>
<sequence length="52" mass="6124">MQRGRGAEEQRSRRENQFNIQNLHTPHPTPHTLHPTPSSRLTTYDLRLINYG</sequence>
<gene>
    <name evidence="2" type="ORF">QH73_0015945</name>
</gene>
<evidence type="ECO:0000313" key="3">
    <source>
        <dbReference type="Proteomes" id="UP000031532"/>
    </source>
</evidence>
<feature type="compositionally biased region" description="Low complexity" evidence="1">
    <location>
        <begin position="23"/>
        <end position="37"/>
    </location>
</feature>
<protein>
    <submittedName>
        <fullName evidence="2">Uncharacterized protein</fullName>
    </submittedName>
</protein>
<name>A0A9X5I4Y2_9CYAN</name>
<dbReference type="EMBL" id="JTJC03000004">
    <property type="protein sequence ID" value="NHC36118.1"/>
    <property type="molecule type" value="Genomic_DNA"/>
</dbReference>
<feature type="region of interest" description="Disordered" evidence="1">
    <location>
        <begin position="1"/>
        <end position="39"/>
    </location>
</feature>
<dbReference type="AlphaFoldDB" id="A0A9X5I4Y2"/>
<feature type="compositionally biased region" description="Basic and acidic residues" evidence="1">
    <location>
        <begin position="1"/>
        <end position="16"/>
    </location>
</feature>
<accession>A0A9X5I4Y2</accession>
<evidence type="ECO:0000256" key="1">
    <source>
        <dbReference type="SAM" id="MobiDB-lite"/>
    </source>
</evidence>
<dbReference type="Proteomes" id="UP000031532">
    <property type="component" value="Unassembled WGS sequence"/>
</dbReference>
<keyword evidence="3" id="KW-1185">Reference proteome</keyword>